<evidence type="ECO:0000256" key="1">
    <source>
        <dbReference type="ARBA" id="ARBA00004141"/>
    </source>
</evidence>
<proteinExistence type="predicted"/>
<evidence type="ECO:0000256" key="4">
    <source>
        <dbReference type="ARBA" id="ARBA00022692"/>
    </source>
</evidence>
<keyword evidence="5 7" id="KW-1133">Transmembrane helix</keyword>
<evidence type="ECO:0000313" key="9">
    <source>
        <dbReference type="EMBL" id="SEH05620.1"/>
    </source>
</evidence>
<evidence type="ECO:0000259" key="8">
    <source>
        <dbReference type="Pfam" id="PF00535"/>
    </source>
</evidence>
<evidence type="ECO:0000256" key="3">
    <source>
        <dbReference type="ARBA" id="ARBA00022679"/>
    </source>
</evidence>
<dbReference type="Gene3D" id="3.90.550.10">
    <property type="entry name" value="Spore Coat Polysaccharide Biosynthesis Protein SpsA, Chain A"/>
    <property type="match status" value="1"/>
</dbReference>
<dbReference type="GO" id="GO:0005886">
    <property type="term" value="C:plasma membrane"/>
    <property type="evidence" value="ECO:0007669"/>
    <property type="project" value="TreeGrafter"/>
</dbReference>
<evidence type="ECO:0000256" key="6">
    <source>
        <dbReference type="ARBA" id="ARBA00023136"/>
    </source>
</evidence>
<keyword evidence="4 7" id="KW-0812">Transmembrane</keyword>
<dbReference type="SUPFAM" id="SSF53448">
    <property type="entry name" value="Nucleotide-diphospho-sugar transferases"/>
    <property type="match status" value="1"/>
</dbReference>
<feature type="transmembrane region" description="Helical" evidence="7">
    <location>
        <begin position="281"/>
        <end position="302"/>
    </location>
</feature>
<evidence type="ECO:0000256" key="7">
    <source>
        <dbReference type="SAM" id="Phobius"/>
    </source>
</evidence>
<protein>
    <submittedName>
        <fullName evidence="9">Putative glycosyltransferase CsbB</fullName>
        <ecNumber evidence="9">2.4.-.-</ecNumber>
    </submittedName>
</protein>
<keyword evidence="6 7" id="KW-0472">Membrane</keyword>
<keyword evidence="10" id="KW-1185">Reference proteome</keyword>
<evidence type="ECO:0000256" key="5">
    <source>
        <dbReference type="ARBA" id="ARBA00022989"/>
    </source>
</evidence>
<dbReference type="InterPro" id="IPR029044">
    <property type="entry name" value="Nucleotide-diphossugar_trans"/>
</dbReference>
<accession>A0A1H6F638</accession>
<comment type="subcellular location">
    <subcellularLocation>
        <location evidence="1">Membrane</location>
        <topology evidence="1">Multi-pass membrane protein</topology>
    </subcellularLocation>
</comment>
<dbReference type="RefSeq" id="WP_286019200.1">
    <property type="nucleotide sequence ID" value="NZ_FMSV02000366.1"/>
</dbReference>
<dbReference type="Pfam" id="PF00535">
    <property type="entry name" value="Glycos_transf_2"/>
    <property type="match status" value="1"/>
</dbReference>
<dbReference type="EMBL" id="FMSV02000366">
    <property type="protein sequence ID" value="SEH05620.1"/>
    <property type="molecule type" value="Genomic_DNA"/>
</dbReference>
<keyword evidence="3 9" id="KW-0808">Transferase</keyword>
<dbReference type="PANTHER" id="PTHR48090">
    <property type="entry name" value="UNDECAPRENYL-PHOSPHATE 4-DEOXY-4-FORMAMIDO-L-ARABINOSE TRANSFERASE-RELATED"/>
    <property type="match status" value="1"/>
</dbReference>
<evidence type="ECO:0000256" key="2">
    <source>
        <dbReference type="ARBA" id="ARBA00022676"/>
    </source>
</evidence>
<dbReference type="PANTHER" id="PTHR48090:SF1">
    <property type="entry name" value="PROPHAGE BACTOPRENOL GLUCOSYL TRANSFERASE HOMOLOG"/>
    <property type="match status" value="1"/>
</dbReference>
<dbReference type="InterPro" id="IPR050256">
    <property type="entry name" value="Glycosyltransferase_2"/>
</dbReference>
<feature type="domain" description="Glycosyltransferase 2-like" evidence="8">
    <location>
        <begin position="18"/>
        <end position="182"/>
    </location>
</feature>
<dbReference type="EC" id="2.4.-.-" evidence="9"/>
<reference evidence="9 10" key="1">
    <citation type="submission" date="2016-10" db="EMBL/GenBank/DDBJ databases">
        <authorList>
            <person name="de Groot N.N."/>
        </authorList>
    </citation>
    <scope>NUCLEOTIDE SEQUENCE [LARGE SCALE GENOMIC DNA]</scope>
    <source>
        <strain evidence="9">MBHS1</strain>
    </source>
</reference>
<dbReference type="AlphaFoldDB" id="A0A1H6F638"/>
<gene>
    <name evidence="9" type="primary">csbB</name>
    <name evidence="9" type="ORF">MBHS_01475</name>
</gene>
<dbReference type="CDD" id="cd04187">
    <property type="entry name" value="DPM1_like_bac"/>
    <property type="match status" value="1"/>
</dbReference>
<sequence>MEQNIHKQKQSISKKLISIIIPCYNEEKNVHRAFAEVKNIFDTKLTHYDFEVIFTDNHSEDNTFIELSKLAKQYSNVKVVRFSRNFGFNKSVLTGYRLASGEAAIQIDCDLQDSPDHFLFFIQDWEQGHDVVVGIREKREESVWILALRKTFYRFIAMISDDNLMIDGGDFRLIDKSILEQLRQLHDATPYVRGLVSKLAKNQTGFTYERQKRQFGKSKFPVLRLMSLAVDGITSHSTLPLRLASFTGVTIAIVTLLLAMLYFIGKIILGMDWPSGFTTQIILQLLDVSINAIFLGIIGEYLGRIHQQLKQHPIVVIKDVINLGELKK</sequence>
<name>A0A1H6F638_9GAMM</name>
<dbReference type="Proteomes" id="UP000236724">
    <property type="component" value="Unassembled WGS sequence"/>
</dbReference>
<keyword evidence="2 9" id="KW-0328">Glycosyltransferase</keyword>
<dbReference type="GO" id="GO:0016757">
    <property type="term" value="F:glycosyltransferase activity"/>
    <property type="evidence" value="ECO:0007669"/>
    <property type="project" value="UniProtKB-KW"/>
</dbReference>
<feature type="transmembrane region" description="Helical" evidence="7">
    <location>
        <begin position="243"/>
        <end position="269"/>
    </location>
</feature>
<organism evidence="9 10">
    <name type="scientific">Candidatus Venteria ishoeyi</name>
    <dbReference type="NCBI Taxonomy" id="1899563"/>
    <lineage>
        <taxon>Bacteria</taxon>
        <taxon>Pseudomonadati</taxon>
        <taxon>Pseudomonadota</taxon>
        <taxon>Gammaproteobacteria</taxon>
        <taxon>Thiotrichales</taxon>
        <taxon>Thiotrichaceae</taxon>
        <taxon>Venteria</taxon>
    </lineage>
</organism>
<dbReference type="InterPro" id="IPR001173">
    <property type="entry name" value="Glyco_trans_2-like"/>
</dbReference>
<evidence type="ECO:0000313" key="10">
    <source>
        <dbReference type="Proteomes" id="UP000236724"/>
    </source>
</evidence>